<dbReference type="HOGENOM" id="CLU_132073_1_0_11"/>
<sequence length="124" mass="13965">MLVVSNNPLMKGGENVEFVEGSFRDVLVNVRDKVFLGYDLVSHPLFASSRMMFSPFRTVILGKRHHSSDLEQCQVAENAIILFEKATEHRNGQPEHDMGYAAMDLRLHESALQEISILVDAHAI</sequence>
<evidence type="ECO:0000313" key="1">
    <source>
        <dbReference type="EMBL" id="ACV23162.1"/>
    </source>
</evidence>
<gene>
    <name evidence="1" type="ordered locus">Shel_21520</name>
</gene>
<evidence type="ECO:0000313" key="2">
    <source>
        <dbReference type="Proteomes" id="UP000002026"/>
    </source>
</evidence>
<dbReference type="NCBIfam" id="NF038093">
    <property type="entry name" value="GrdX"/>
    <property type="match status" value="1"/>
</dbReference>
<name>C7N8C7_SLAHD</name>
<evidence type="ECO:0008006" key="3">
    <source>
        <dbReference type="Google" id="ProtNLM"/>
    </source>
</evidence>
<dbReference type="STRING" id="471855.Shel_21520"/>
<protein>
    <recommendedName>
        <fullName evidence="3">GrdX protein</fullName>
    </recommendedName>
</protein>
<proteinExistence type="predicted"/>
<dbReference type="eggNOG" id="ENOG5031UT6">
    <property type="taxonomic scope" value="Bacteria"/>
</dbReference>
<reference evidence="1 2" key="1">
    <citation type="journal article" date="2009" name="Stand. Genomic Sci.">
        <title>Complete genome sequence of Slackia heliotrinireducens type strain (RHS 1).</title>
        <authorList>
            <person name="Pukall R."/>
            <person name="Lapidus A."/>
            <person name="Nolan M."/>
            <person name="Copeland A."/>
            <person name="Glavina Del Rio T."/>
            <person name="Lucas S."/>
            <person name="Chen F."/>
            <person name="Tice H."/>
            <person name="Cheng J.F."/>
            <person name="Chertkov O."/>
            <person name="Bruce D."/>
            <person name="Goodwin L."/>
            <person name="Kuske C."/>
            <person name="Brettin T."/>
            <person name="Detter J.C."/>
            <person name="Han C."/>
            <person name="Pitluck S."/>
            <person name="Pati A."/>
            <person name="Mavrommatis K."/>
            <person name="Ivanova N."/>
            <person name="Ovchinnikova G."/>
            <person name="Chen A."/>
            <person name="Palaniappan K."/>
            <person name="Schneider S."/>
            <person name="Rohde M."/>
            <person name="Chain P."/>
            <person name="D'haeseleer P."/>
            <person name="Goker M."/>
            <person name="Bristow J."/>
            <person name="Eisen J.A."/>
            <person name="Markowitz V."/>
            <person name="Kyrpides N.C."/>
            <person name="Klenk H.P."/>
            <person name="Hugenholtz P."/>
        </authorList>
    </citation>
    <scope>NUCLEOTIDE SEQUENCE [LARGE SCALE GENOMIC DNA]</scope>
    <source>
        <strain evidence="2">ATCC 29202 / DSM 20476 / NCTC 11029 / RHS 1</strain>
    </source>
</reference>
<organism evidence="1 2">
    <name type="scientific">Slackia heliotrinireducens (strain ATCC 29202 / DSM 20476 / NCTC 11029 / RHS 1)</name>
    <name type="common">Peptococcus heliotrinreducens</name>
    <dbReference type="NCBI Taxonomy" id="471855"/>
    <lineage>
        <taxon>Bacteria</taxon>
        <taxon>Bacillati</taxon>
        <taxon>Actinomycetota</taxon>
        <taxon>Coriobacteriia</taxon>
        <taxon>Eggerthellales</taxon>
        <taxon>Eggerthellaceae</taxon>
        <taxon>Slackia</taxon>
    </lineage>
</organism>
<dbReference type="KEGG" id="shi:Shel_21520"/>
<dbReference type="RefSeq" id="WP_012799262.1">
    <property type="nucleotide sequence ID" value="NC_013165.1"/>
</dbReference>
<dbReference type="InterPro" id="IPR047735">
    <property type="entry name" value="GrdX-like"/>
</dbReference>
<dbReference type="Proteomes" id="UP000002026">
    <property type="component" value="Chromosome"/>
</dbReference>
<dbReference type="EMBL" id="CP001684">
    <property type="protein sequence ID" value="ACV23162.1"/>
    <property type="molecule type" value="Genomic_DNA"/>
</dbReference>
<accession>C7N8C7</accession>
<keyword evidence="2" id="KW-1185">Reference proteome</keyword>
<dbReference type="AlphaFoldDB" id="C7N8C7"/>